<dbReference type="STRING" id="421058.SAMN05421866_0474"/>
<dbReference type="PROSITE" id="PS51257">
    <property type="entry name" value="PROKAR_LIPOPROTEIN"/>
    <property type="match status" value="1"/>
</dbReference>
<dbReference type="OrthoDB" id="1273111at2"/>
<feature type="chain" id="PRO_5012115638" description="DUF4136 domain-containing protein" evidence="1">
    <location>
        <begin position="19"/>
        <end position="173"/>
    </location>
</feature>
<dbReference type="EMBL" id="FQWT01000001">
    <property type="protein sequence ID" value="SHG44417.1"/>
    <property type="molecule type" value="Genomic_DNA"/>
</dbReference>
<dbReference type="Proteomes" id="UP000184047">
    <property type="component" value="Unassembled WGS sequence"/>
</dbReference>
<keyword evidence="3" id="KW-1185">Reference proteome</keyword>
<sequence>MKTLRFLLLFTAAITLTACGTSHNYTNNSLNKNFYAEKSIYFKLNPKSQNQINFTGMYGTVLGGVMQPNVKETFQLSLNELASETNIKLSFIENSEEITDKNAVVFDTDISEINWHFGFSVATLKTVVNYKNINNSKEIQTTGIRKSGGGDEKNNLKKSLKDATYNFLKEYEK</sequence>
<feature type="signal peptide" evidence="1">
    <location>
        <begin position="1"/>
        <end position="18"/>
    </location>
</feature>
<evidence type="ECO:0000313" key="2">
    <source>
        <dbReference type="EMBL" id="SHG44417.1"/>
    </source>
</evidence>
<evidence type="ECO:0000313" key="3">
    <source>
        <dbReference type="Proteomes" id="UP000184047"/>
    </source>
</evidence>
<keyword evidence="1" id="KW-0732">Signal</keyword>
<evidence type="ECO:0000256" key="1">
    <source>
        <dbReference type="SAM" id="SignalP"/>
    </source>
</evidence>
<reference evidence="3" key="1">
    <citation type="submission" date="2016-11" db="EMBL/GenBank/DDBJ databases">
        <authorList>
            <person name="Varghese N."/>
            <person name="Submissions S."/>
        </authorList>
    </citation>
    <scope>NUCLEOTIDE SEQUENCE [LARGE SCALE GENOMIC DNA]</scope>
    <source>
        <strain evidence="3">DSM 19055</strain>
    </source>
</reference>
<protein>
    <recommendedName>
        <fullName evidence="4">DUF4136 domain-containing protein</fullName>
    </recommendedName>
</protein>
<dbReference type="AlphaFoldDB" id="A0A1M5JV17"/>
<proteinExistence type="predicted"/>
<gene>
    <name evidence="2" type="ORF">SAMN05421866_0474</name>
</gene>
<evidence type="ECO:0008006" key="4">
    <source>
        <dbReference type="Google" id="ProtNLM"/>
    </source>
</evidence>
<name>A0A1M5JV17_9FLAO</name>
<organism evidence="2 3">
    <name type="scientific">Chryseobacterium oranimense</name>
    <dbReference type="NCBI Taxonomy" id="421058"/>
    <lineage>
        <taxon>Bacteria</taxon>
        <taxon>Pseudomonadati</taxon>
        <taxon>Bacteroidota</taxon>
        <taxon>Flavobacteriia</taxon>
        <taxon>Flavobacteriales</taxon>
        <taxon>Weeksellaceae</taxon>
        <taxon>Chryseobacterium group</taxon>
        <taxon>Chryseobacterium</taxon>
    </lineage>
</organism>
<dbReference type="RefSeq" id="WP_073059867.1">
    <property type="nucleotide sequence ID" value="NZ_FQWT01000001.1"/>
</dbReference>
<accession>A0A1M5JV17</accession>